<dbReference type="Proteomes" id="UP000245462">
    <property type="component" value="Unassembled WGS sequence"/>
</dbReference>
<dbReference type="InterPro" id="IPR008969">
    <property type="entry name" value="CarboxyPept-like_regulatory"/>
</dbReference>
<accession>A0A2U1FMQ7</accession>
<dbReference type="SUPFAM" id="SSF49464">
    <property type="entry name" value="Carboxypeptidase regulatory domain-like"/>
    <property type="match status" value="1"/>
</dbReference>
<dbReference type="AlphaFoldDB" id="A0A2U1FMQ7"/>
<name>A0A2U1FMQ7_9PORP</name>
<dbReference type="Pfam" id="PF13715">
    <property type="entry name" value="CarbopepD_reg_2"/>
    <property type="match status" value="1"/>
</dbReference>
<proteinExistence type="predicted"/>
<dbReference type="Pfam" id="PF18939">
    <property type="entry name" value="DUF5686"/>
    <property type="match status" value="1"/>
</dbReference>
<gene>
    <name evidence="1" type="ORF">C7382_103144</name>
</gene>
<protein>
    <submittedName>
        <fullName evidence="1">Carboxypeptidase-like protein</fullName>
    </submittedName>
</protein>
<dbReference type="InterPro" id="IPR043741">
    <property type="entry name" value="DUF5686"/>
</dbReference>
<dbReference type="EMBL" id="QEKY01000003">
    <property type="protein sequence ID" value="PVZ13447.1"/>
    <property type="molecule type" value="Genomic_DNA"/>
</dbReference>
<dbReference type="Gene3D" id="2.60.40.1120">
    <property type="entry name" value="Carboxypeptidase-like, regulatory domain"/>
    <property type="match status" value="1"/>
</dbReference>
<sequence>MLSSHTLINNINLMKKSLVLISRLLILLLVVIASSLAAVAQTVISGTVVSDETGEKVPYASVYVAETRSGVIADEEGRFILRLRAGSYNIEIRSMGYVTRKVSLHVADRNERITYRLQTAAQDLDEVQVVGRLRKEDPAYSIMRQLVARTPVYEHMAQHYTAEVYTKGSIMPEKIPFWMAGISNEGIKIKEYLGKRYVIESHIGLTYDHPQKYVQIVRATRSSVPEEMKNDSSAYMSVIATNIYSRNFGGGDATGMTNPIRYEGLGVYNYKLESTTTEAGRKQYRISYRSKSGSDISGEIVVADGTWTVSSFRRDVTTSNVKQSMSISLHDVQDGLYLPTTYTIEADLDMMGFKLNMRYYSALEYTQVRINESVAFGYQIPKDMHFSTTREARRHARVVESQVDTLGYHYADRYRLPDPWVRPEMKFDSLALKRDSSYWQGVVTVPLSEDEQHSYAVRDSLAAALERKRNPLFGSDSTHTGSGKLIRTLLVGRNVKIGKNTVLGMDGLLRGALHDYRYTDGLWMGQRLYFSHKFARGVDWTIRPSVDYTTHRRKVYWEARSLLRYAPLARGQFLIRAGRHSADLAGPYESTDSRMQTFITTISDGRGTLKLYDKTYLHLTNEVDIHPMVQLVLAAEVRRSAPLDEQSIWGISKRSLSLSPAVWGAKAPDFLGYEMPEHRSLTVGGALVINPAPFYRLDRDGRKRHDDATFRAPVFTLFYMQALPAGGRFDSDYAYGELSVKHGLRPTPLHTITYKLTAGAYFSRKRIHLDEERYIKADNAFYLLGDAISTQMESLPPYSYADRRFLMALTSWQFPSPIPNVLGGGVFGPARSALHLNGYWAADKTARPYFEVGVTHGSMSQVGIFFGGYNFYKDYGLMFRYTIALPRFR</sequence>
<keyword evidence="1" id="KW-0378">Hydrolase</keyword>
<keyword evidence="1" id="KW-0645">Protease</keyword>
<evidence type="ECO:0000313" key="1">
    <source>
        <dbReference type="EMBL" id="PVZ13447.1"/>
    </source>
</evidence>
<organism evidence="1 2">
    <name type="scientific">Porphyromonas loveana</name>
    <dbReference type="NCBI Taxonomy" id="1884669"/>
    <lineage>
        <taxon>Bacteria</taxon>
        <taxon>Pseudomonadati</taxon>
        <taxon>Bacteroidota</taxon>
        <taxon>Bacteroidia</taxon>
        <taxon>Bacteroidales</taxon>
        <taxon>Porphyromonadaceae</taxon>
        <taxon>Porphyromonas</taxon>
    </lineage>
</organism>
<keyword evidence="2" id="KW-1185">Reference proteome</keyword>
<comment type="caution">
    <text evidence="1">The sequence shown here is derived from an EMBL/GenBank/DDBJ whole genome shotgun (WGS) entry which is preliminary data.</text>
</comment>
<dbReference type="GO" id="GO:0004180">
    <property type="term" value="F:carboxypeptidase activity"/>
    <property type="evidence" value="ECO:0007669"/>
    <property type="project" value="UniProtKB-KW"/>
</dbReference>
<keyword evidence="1" id="KW-0121">Carboxypeptidase</keyword>
<reference evidence="1 2" key="1">
    <citation type="submission" date="2018-04" db="EMBL/GenBank/DDBJ databases">
        <title>Genomic Encyclopedia of Type Strains, Phase IV (KMG-IV): sequencing the most valuable type-strain genomes for metagenomic binning, comparative biology and taxonomic classification.</title>
        <authorList>
            <person name="Goeker M."/>
        </authorList>
    </citation>
    <scope>NUCLEOTIDE SEQUENCE [LARGE SCALE GENOMIC DNA]</scope>
    <source>
        <strain evidence="1 2">DSM 28520</strain>
    </source>
</reference>
<evidence type="ECO:0000313" key="2">
    <source>
        <dbReference type="Proteomes" id="UP000245462"/>
    </source>
</evidence>